<evidence type="ECO:0000313" key="3">
    <source>
        <dbReference type="Proteomes" id="UP000799771"/>
    </source>
</evidence>
<gene>
    <name evidence="2" type="ORF">P153DRAFT_412598</name>
</gene>
<feature type="region of interest" description="Disordered" evidence="1">
    <location>
        <begin position="17"/>
        <end position="70"/>
    </location>
</feature>
<dbReference type="EMBL" id="ML977523">
    <property type="protein sequence ID" value="KAF2123708.1"/>
    <property type="molecule type" value="Genomic_DNA"/>
</dbReference>
<reference evidence="2" key="1">
    <citation type="journal article" date="2020" name="Stud. Mycol.">
        <title>101 Dothideomycetes genomes: a test case for predicting lifestyles and emergence of pathogens.</title>
        <authorList>
            <person name="Haridas S."/>
            <person name="Albert R."/>
            <person name="Binder M."/>
            <person name="Bloem J."/>
            <person name="Labutti K."/>
            <person name="Salamov A."/>
            <person name="Andreopoulos B."/>
            <person name="Baker S."/>
            <person name="Barry K."/>
            <person name="Bills G."/>
            <person name="Bluhm B."/>
            <person name="Cannon C."/>
            <person name="Castanera R."/>
            <person name="Culley D."/>
            <person name="Daum C."/>
            <person name="Ezra D."/>
            <person name="Gonzalez J."/>
            <person name="Henrissat B."/>
            <person name="Kuo A."/>
            <person name="Liang C."/>
            <person name="Lipzen A."/>
            <person name="Lutzoni F."/>
            <person name="Magnuson J."/>
            <person name="Mondo S."/>
            <person name="Nolan M."/>
            <person name="Ohm R."/>
            <person name="Pangilinan J."/>
            <person name="Park H.-J."/>
            <person name="Ramirez L."/>
            <person name="Alfaro M."/>
            <person name="Sun H."/>
            <person name="Tritt A."/>
            <person name="Yoshinaga Y."/>
            <person name="Zwiers L.-H."/>
            <person name="Turgeon B."/>
            <person name="Goodwin S."/>
            <person name="Spatafora J."/>
            <person name="Crous P."/>
            <person name="Grigoriev I."/>
        </authorList>
    </citation>
    <scope>NUCLEOTIDE SEQUENCE</scope>
    <source>
        <strain evidence="2">CBS 119687</strain>
    </source>
</reference>
<accession>A0A6A5ZZ67</accession>
<dbReference type="Proteomes" id="UP000799771">
    <property type="component" value="Unassembled WGS sequence"/>
</dbReference>
<dbReference type="GeneID" id="54412542"/>
<organism evidence="2 3">
    <name type="scientific">Dothidotthia symphoricarpi CBS 119687</name>
    <dbReference type="NCBI Taxonomy" id="1392245"/>
    <lineage>
        <taxon>Eukaryota</taxon>
        <taxon>Fungi</taxon>
        <taxon>Dikarya</taxon>
        <taxon>Ascomycota</taxon>
        <taxon>Pezizomycotina</taxon>
        <taxon>Dothideomycetes</taxon>
        <taxon>Pleosporomycetidae</taxon>
        <taxon>Pleosporales</taxon>
        <taxon>Dothidotthiaceae</taxon>
        <taxon>Dothidotthia</taxon>
    </lineage>
</organism>
<feature type="compositionally biased region" description="Polar residues" evidence="1">
    <location>
        <begin position="22"/>
        <end position="42"/>
    </location>
</feature>
<dbReference type="AlphaFoldDB" id="A0A6A5ZZ67"/>
<evidence type="ECO:0000256" key="1">
    <source>
        <dbReference type="SAM" id="MobiDB-lite"/>
    </source>
</evidence>
<sequence>MNANDMCGEAIPARRRQAASYGVTSSNSEQSTLASPHLTPSQRFERDYARRSPPTRSVSEPLLKHGQPHPARVGDQVAKMLWDIIVSVGQWAARLVACVGRIGERIEDWEDRVEVRRQRFQDYVEDCEAWLVEGVMQWWAGERPDTEVAAGWCELCSGETAEIVARDRQYLKGNSRHG</sequence>
<evidence type="ECO:0000313" key="2">
    <source>
        <dbReference type="EMBL" id="KAF2123708.1"/>
    </source>
</evidence>
<protein>
    <submittedName>
        <fullName evidence="2">Uncharacterized protein</fullName>
    </submittedName>
</protein>
<proteinExistence type="predicted"/>
<keyword evidence="3" id="KW-1185">Reference proteome</keyword>
<dbReference type="RefSeq" id="XP_033518102.1">
    <property type="nucleotide sequence ID" value="XM_033672110.1"/>
</dbReference>
<name>A0A6A5ZZ67_9PLEO</name>